<organism evidence="1 2">
    <name type="scientific">Aphis craccivora</name>
    <name type="common">Cowpea aphid</name>
    <dbReference type="NCBI Taxonomy" id="307492"/>
    <lineage>
        <taxon>Eukaryota</taxon>
        <taxon>Metazoa</taxon>
        <taxon>Ecdysozoa</taxon>
        <taxon>Arthropoda</taxon>
        <taxon>Hexapoda</taxon>
        <taxon>Insecta</taxon>
        <taxon>Pterygota</taxon>
        <taxon>Neoptera</taxon>
        <taxon>Paraneoptera</taxon>
        <taxon>Hemiptera</taxon>
        <taxon>Sternorrhyncha</taxon>
        <taxon>Aphidomorpha</taxon>
        <taxon>Aphidoidea</taxon>
        <taxon>Aphididae</taxon>
        <taxon>Aphidini</taxon>
        <taxon>Aphis</taxon>
        <taxon>Aphis</taxon>
    </lineage>
</organism>
<keyword evidence="2" id="KW-1185">Reference proteome</keyword>
<dbReference type="OrthoDB" id="6616947at2759"/>
<comment type="caution">
    <text evidence="1">The sequence shown here is derived from an EMBL/GenBank/DDBJ whole genome shotgun (WGS) entry which is preliminary data.</text>
</comment>
<evidence type="ECO:0000313" key="2">
    <source>
        <dbReference type="Proteomes" id="UP000478052"/>
    </source>
</evidence>
<accession>A0A6G0W0T9</accession>
<proteinExistence type="predicted"/>
<evidence type="ECO:0000313" key="1">
    <source>
        <dbReference type="EMBL" id="KAF0713902.1"/>
    </source>
</evidence>
<dbReference type="AlphaFoldDB" id="A0A6G0W0T9"/>
<dbReference type="EMBL" id="VUJU01010536">
    <property type="protein sequence ID" value="KAF0713902.1"/>
    <property type="molecule type" value="Genomic_DNA"/>
</dbReference>
<gene>
    <name evidence="1" type="ORF">FWK35_00030342</name>
</gene>
<name>A0A6G0W0T9_APHCR</name>
<protein>
    <submittedName>
        <fullName evidence="1">Uncharacterized protein</fullName>
    </submittedName>
</protein>
<dbReference type="Proteomes" id="UP000478052">
    <property type="component" value="Unassembled WGS sequence"/>
</dbReference>
<sequence>MAEQFMSQCKKCLKIISNFKFRKINRPLSSGEVKWRYTVKTYRAFLKTVGDDDRITEQSLNHRINE</sequence>
<reference evidence="1 2" key="1">
    <citation type="submission" date="2019-08" db="EMBL/GenBank/DDBJ databases">
        <title>Whole genome of Aphis craccivora.</title>
        <authorList>
            <person name="Voronova N.V."/>
            <person name="Shulinski R.S."/>
            <person name="Bandarenka Y.V."/>
            <person name="Zhorov D.G."/>
            <person name="Warner D."/>
        </authorList>
    </citation>
    <scope>NUCLEOTIDE SEQUENCE [LARGE SCALE GENOMIC DNA]</scope>
    <source>
        <strain evidence="1">180601</strain>
        <tissue evidence="1">Whole Body</tissue>
    </source>
</reference>